<proteinExistence type="predicted"/>
<comment type="caution">
    <text evidence="3">The sequence shown here is derived from an EMBL/GenBank/DDBJ whole genome shotgun (WGS) entry which is preliminary data.</text>
</comment>
<evidence type="ECO:0000256" key="2">
    <source>
        <dbReference type="SAM" id="SignalP"/>
    </source>
</evidence>
<gene>
    <name evidence="3" type="ORF">JXQ802_LOCUS13279</name>
</gene>
<accession>A0A814FA11</accession>
<reference evidence="3" key="1">
    <citation type="submission" date="2021-02" db="EMBL/GenBank/DDBJ databases">
        <authorList>
            <person name="Nowell W R."/>
        </authorList>
    </citation>
    <scope>NUCLEOTIDE SEQUENCE</scope>
</reference>
<keyword evidence="1" id="KW-0812">Transmembrane</keyword>
<dbReference type="Proteomes" id="UP000663870">
    <property type="component" value="Unassembled WGS sequence"/>
</dbReference>
<keyword evidence="2" id="KW-0732">Signal</keyword>
<organism evidence="3 4">
    <name type="scientific">Rotaria sordida</name>
    <dbReference type="NCBI Taxonomy" id="392033"/>
    <lineage>
        <taxon>Eukaryota</taxon>
        <taxon>Metazoa</taxon>
        <taxon>Spiralia</taxon>
        <taxon>Gnathifera</taxon>
        <taxon>Rotifera</taxon>
        <taxon>Eurotatoria</taxon>
        <taxon>Bdelloidea</taxon>
        <taxon>Philodinida</taxon>
        <taxon>Philodinidae</taxon>
        <taxon>Rotaria</taxon>
    </lineage>
</organism>
<keyword evidence="4" id="KW-1185">Reference proteome</keyword>
<keyword evidence="1" id="KW-0472">Membrane</keyword>
<evidence type="ECO:0000313" key="4">
    <source>
        <dbReference type="Proteomes" id="UP000663870"/>
    </source>
</evidence>
<evidence type="ECO:0000256" key="1">
    <source>
        <dbReference type="SAM" id="Phobius"/>
    </source>
</evidence>
<protein>
    <submittedName>
        <fullName evidence="3">Uncharacterized protein</fullName>
    </submittedName>
</protein>
<evidence type="ECO:0000313" key="3">
    <source>
        <dbReference type="EMBL" id="CAF0982981.1"/>
    </source>
</evidence>
<feature type="chain" id="PRO_5033022505" evidence="2">
    <location>
        <begin position="21"/>
        <end position="162"/>
    </location>
</feature>
<dbReference type="AlphaFoldDB" id="A0A814FA11"/>
<sequence>MIWCFRLLILISITFILVNSNSIYHQEEEGDDGGEDGHGSRVGRAAAIVEVLGGFGDKGKINGVPITPIIGGALGIAFGLAITAGIFASYHYISHNYYGPYYMTLEFYPEADNIVYGKGTDDVDTYSPRTLRMDLIKHYQVETENSQENLGHKVIIQAKMDS</sequence>
<dbReference type="EMBL" id="CAJNOL010000283">
    <property type="protein sequence ID" value="CAF0982981.1"/>
    <property type="molecule type" value="Genomic_DNA"/>
</dbReference>
<keyword evidence="1" id="KW-1133">Transmembrane helix</keyword>
<feature type="signal peptide" evidence="2">
    <location>
        <begin position="1"/>
        <end position="20"/>
    </location>
</feature>
<feature type="transmembrane region" description="Helical" evidence="1">
    <location>
        <begin position="69"/>
        <end position="93"/>
    </location>
</feature>
<name>A0A814FA11_9BILA</name>